<evidence type="ECO:0000313" key="1">
    <source>
        <dbReference type="EMBL" id="MCC8432646.1"/>
    </source>
</evidence>
<gene>
    <name evidence="1" type="ORF">LJ725_27050</name>
</gene>
<dbReference type="GO" id="GO:0032259">
    <property type="term" value="P:methylation"/>
    <property type="evidence" value="ECO:0007669"/>
    <property type="project" value="UniProtKB-KW"/>
</dbReference>
<dbReference type="EMBL" id="JAJISD010000016">
    <property type="protein sequence ID" value="MCC8432646.1"/>
    <property type="molecule type" value="Genomic_DNA"/>
</dbReference>
<protein>
    <submittedName>
        <fullName evidence="1">Class I SAM-dependent methyltransferase</fullName>
    </submittedName>
</protein>
<name>A0ABS8L4F3_9HYPH</name>
<keyword evidence="2" id="KW-1185">Reference proteome</keyword>
<accession>A0ABS8L4F3</accession>
<organism evidence="1 2">
    <name type="scientific">Reyranella aquatilis</name>
    <dbReference type="NCBI Taxonomy" id="2035356"/>
    <lineage>
        <taxon>Bacteria</taxon>
        <taxon>Pseudomonadati</taxon>
        <taxon>Pseudomonadota</taxon>
        <taxon>Alphaproteobacteria</taxon>
        <taxon>Hyphomicrobiales</taxon>
        <taxon>Reyranellaceae</taxon>
        <taxon>Reyranella</taxon>
    </lineage>
</organism>
<keyword evidence="1" id="KW-0489">Methyltransferase</keyword>
<dbReference type="GO" id="GO:0008168">
    <property type="term" value="F:methyltransferase activity"/>
    <property type="evidence" value="ECO:0007669"/>
    <property type="project" value="UniProtKB-KW"/>
</dbReference>
<dbReference type="RefSeq" id="WP_230554063.1">
    <property type="nucleotide sequence ID" value="NZ_JAJISD010000016.1"/>
</dbReference>
<keyword evidence="1" id="KW-0808">Transferase</keyword>
<sequence length="234" mass="25912">MDLKEEDILGAGIGRHWYYRSKAAALRRAVGRLAPKRLLDVGAGSGFFSRHLLSETPAESALCVDIGYPADRDDSVAGKPVRYRRDTGPTDCDLVLMMDVLEHVDDDRWLLRHYVEKVPAGAHFLVTVPAFAFLWSGHDVFLEHKRRYRLPEIEAAMSDAGLEIVRGSYYFGFVFPLAAAVRLADRNTTEPRSSLKKQGAVANGILTALCAAELPLFPVNRLAGLSCFVLARKP</sequence>
<dbReference type="Gene3D" id="3.40.50.150">
    <property type="entry name" value="Vaccinia Virus protein VP39"/>
    <property type="match status" value="1"/>
</dbReference>
<dbReference type="InterPro" id="IPR029063">
    <property type="entry name" value="SAM-dependent_MTases_sf"/>
</dbReference>
<dbReference type="SUPFAM" id="SSF53335">
    <property type="entry name" value="S-adenosyl-L-methionine-dependent methyltransferases"/>
    <property type="match status" value="1"/>
</dbReference>
<reference evidence="1 2" key="1">
    <citation type="submission" date="2021-11" db="EMBL/GenBank/DDBJ databases">
        <authorList>
            <person name="Lee D.-H."/>
            <person name="Kim S.-B."/>
        </authorList>
    </citation>
    <scope>NUCLEOTIDE SEQUENCE [LARGE SCALE GENOMIC DNA]</scope>
    <source>
        <strain evidence="1 2">KCTC 52223</strain>
    </source>
</reference>
<proteinExistence type="predicted"/>
<dbReference type="Proteomes" id="UP001198862">
    <property type="component" value="Unassembled WGS sequence"/>
</dbReference>
<comment type="caution">
    <text evidence="1">The sequence shown here is derived from an EMBL/GenBank/DDBJ whole genome shotgun (WGS) entry which is preliminary data.</text>
</comment>
<evidence type="ECO:0000313" key="2">
    <source>
        <dbReference type="Proteomes" id="UP001198862"/>
    </source>
</evidence>
<dbReference type="Pfam" id="PF13489">
    <property type="entry name" value="Methyltransf_23"/>
    <property type="match status" value="1"/>
</dbReference>